<dbReference type="EMBL" id="FNXT01001256">
    <property type="protein sequence ID" value="SZX76364.1"/>
    <property type="molecule type" value="Genomic_DNA"/>
</dbReference>
<gene>
    <name evidence="3" type="ORF">BQ4739_LOCUS16752</name>
</gene>
<dbReference type="AlphaFoldDB" id="A0A383WGX5"/>
<evidence type="ECO:0000256" key="2">
    <source>
        <dbReference type="SAM" id="MobiDB-lite"/>
    </source>
</evidence>
<sequence length="378" mass="42359">MQRGSLVAATAAARAVLPTLISQSWCIQWPAQQQHRAYSSQSRQCEQQTVTGSVQASLGEDGLSVTDLPPYIILLRHGESAGLENLQELLQIPNHRVPLSAQGVQQSFAAGQQVHQLLHDAHDHHQQQQQQHNGHDASSSSRSSKVFMYTSPFLRCIQTAQHVVRALKDEQLVGFQEEVQLREQDWGNFQAPGQQTRNYEERLKYGRFFFRFPEGESAADVYDRMTMFQDHFVRDIAYKRFAGGTSVMMVTHGLALRLFLMRWLHWTVDEFLQVHNPPTAAPVVLVRECPQLPNPGNPGICVPAEAIKACYRLSHNSLAVLRGVTEGMGSGKGISSKQQLLDWRPYQVQVPPPPKMDPAVEAKVHELMNIGYGVETPA</sequence>
<evidence type="ECO:0000313" key="4">
    <source>
        <dbReference type="Proteomes" id="UP000256970"/>
    </source>
</evidence>
<dbReference type="CDD" id="cd07067">
    <property type="entry name" value="HP_PGM_like"/>
    <property type="match status" value="1"/>
</dbReference>
<organism evidence="3 4">
    <name type="scientific">Tetradesmus obliquus</name>
    <name type="common">Green alga</name>
    <name type="synonym">Acutodesmus obliquus</name>
    <dbReference type="NCBI Taxonomy" id="3088"/>
    <lineage>
        <taxon>Eukaryota</taxon>
        <taxon>Viridiplantae</taxon>
        <taxon>Chlorophyta</taxon>
        <taxon>core chlorophytes</taxon>
        <taxon>Chlorophyceae</taxon>
        <taxon>CS clade</taxon>
        <taxon>Sphaeropleales</taxon>
        <taxon>Scenedesmaceae</taxon>
        <taxon>Tetradesmus</taxon>
    </lineage>
</organism>
<dbReference type="PANTHER" id="PTHR46192">
    <property type="entry name" value="BROAD-RANGE ACID PHOSPHATASE DET1"/>
    <property type="match status" value="1"/>
</dbReference>
<evidence type="ECO:0000313" key="3">
    <source>
        <dbReference type="EMBL" id="SZX76364.1"/>
    </source>
</evidence>
<dbReference type="SMART" id="SM00855">
    <property type="entry name" value="PGAM"/>
    <property type="match status" value="1"/>
</dbReference>
<protein>
    <recommendedName>
        <fullName evidence="5">Phosphoglycerate mutase-like protein</fullName>
    </recommendedName>
</protein>
<dbReference type="Pfam" id="PF00300">
    <property type="entry name" value="His_Phos_1"/>
    <property type="match status" value="1"/>
</dbReference>
<evidence type="ECO:0008006" key="5">
    <source>
        <dbReference type="Google" id="ProtNLM"/>
    </source>
</evidence>
<keyword evidence="4" id="KW-1185">Reference proteome</keyword>
<accession>A0A383WGX5</accession>
<feature type="site" description="Transition state stabilizer" evidence="1">
    <location>
        <position position="252"/>
    </location>
</feature>
<evidence type="ECO:0000256" key="1">
    <source>
        <dbReference type="PIRSR" id="PIRSR613078-3"/>
    </source>
</evidence>
<reference evidence="3 4" key="1">
    <citation type="submission" date="2016-10" db="EMBL/GenBank/DDBJ databases">
        <authorList>
            <person name="Cai Z."/>
        </authorList>
    </citation>
    <scope>NUCLEOTIDE SEQUENCE [LARGE SCALE GENOMIC DNA]</scope>
</reference>
<dbReference type="SUPFAM" id="SSF53254">
    <property type="entry name" value="Phosphoglycerate mutase-like"/>
    <property type="match status" value="1"/>
</dbReference>
<dbReference type="Proteomes" id="UP000256970">
    <property type="component" value="Unassembled WGS sequence"/>
</dbReference>
<dbReference type="Gene3D" id="3.40.50.1240">
    <property type="entry name" value="Phosphoglycerate mutase-like"/>
    <property type="match status" value="1"/>
</dbReference>
<dbReference type="InterPro" id="IPR052765">
    <property type="entry name" value="PGM-Related"/>
</dbReference>
<dbReference type="InterPro" id="IPR029033">
    <property type="entry name" value="His_PPase_superfam"/>
</dbReference>
<dbReference type="InterPro" id="IPR013078">
    <property type="entry name" value="His_Pase_superF_clade-1"/>
</dbReference>
<name>A0A383WGX5_TETOB</name>
<proteinExistence type="predicted"/>
<feature type="region of interest" description="Disordered" evidence="2">
    <location>
        <begin position="121"/>
        <end position="142"/>
    </location>
</feature>
<dbReference type="STRING" id="3088.A0A383WGX5"/>